<keyword evidence="3" id="KW-1185">Reference proteome</keyword>
<dbReference type="STRING" id="446470.Snas_4834"/>
<dbReference type="HOGENOM" id="CLU_117532_0_0_11"/>
<feature type="transmembrane region" description="Helical" evidence="1">
    <location>
        <begin position="115"/>
        <end position="140"/>
    </location>
</feature>
<protein>
    <submittedName>
        <fullName evidence="2">Uncharacterized protein</fullName>
    </submittedName>
</protein>
<dbReference type="EMBL" id="CP001778">
    <property type="protein sequence ID" value="ADD44475.1"/>
    <property type="molecule type" value="Genomic_DNA"/>
</dbReference>
<reference evidence="2 3" key="1">
    <citation type="journal article" date="2009" name="Stand. Genomic Sci.">
        <title>Complete genome sequence of Stackebrandtia nassauensis type strain (LLR-40K-21).</title>
        <authorList>
            <person name="Munk C."/>
            <person name="Lapidus A."/>
            <person name="Copeland A."/>
            <person name="Jando M."/>
            <person name="Mayilraj S."/>
            <person name="Glavina Del Rio T."/>
            <person name="Nolan M."/>
            <person name="Chen F."/>
            <person name="Lucas S."/>
            <person name="Tice H."/>
            <person name="Cheng J.F."/>
            <person name="Han C."/>
            <person name="Detter J.C."/>
            <person name="Bruce D."/>
            <person name="Goodwin L."/>
            <person name="Chain P."/>
            <person name="Pitluck S."/>
            <person name="Goker M."/>
            <person name="Ovchinikova G."/>
            <person name="Pati A."/>
            <person name="Ivanova N."/>
            <person name="Mavromatis K."/>
            <person name="Chen A."/>
            <person name="Palaniappan K."/>
            <person name="Land M."/>
            <person name="Hauser L."/>
            <person name="Chang Y.J."/>
            <person name="Jeffries C.D."/>
            <person name="Bristow J."/>
            <person name="Eisen J.A."/>
            <person name="Markowitz V."/>
            <person name="Hugenholtz P."/>
            <person name="Kyrpides N.C."/>
            <person name="Klenk H.P."/>
        </authorList>
    </citation>
    <scope>NUCLEOTIDE SEQUENCE [LARGE SCALE GENOMIC DNA]</scope>
    <source>
        <strain evidence="3">DSM 44728 / CIP 108903 / NRRL B-16338 / NBRC 102104 / LLR-40K-21</strain>
    </source>
</reference>
<evidence type="ECO:0000313" key="2">
    <source>
        <dbReference type="EMBL" id="ADD44475.1"/>
    </source>
</evidence>
<organism evidence="2 3">
    <name type="scientific">Stackebrandtia nassauensis (strain DSM 44728 / CIP 108903 / NRRL B-16338 / NBRC 102104 / LLR-40K-21)</name>
    <dbReference type="NCBI Taxonomy" id="446470"/>
    <lineage>
        <taxon>Bacteria</taxon>
        <taxon>Bacillati</taxon>
        <taxon>Actinomycetota</taxon>
        <taxon>Actinomycetes</taxon>
        <taxon>Glycomycetales</taxon>
        <taxon>Glycomycetaceae</taxon>
        <taxon>Stackebrandtia</taxon>
    </lineage>
</organism>
<feature type="transmembrane region" description="Helical" evidence="1">
    <location>
        <begin position="65"/>
        <end position="83"/>
    </location>
</feature>
<evidence type="ECO:0000256" key="1">
    <source>
        <dbReference type="SAM" id="Phobius"/>
    </source>
</evidence>
<name>D3Q8N3_STANL</name>
<dbReference type="eggNOG" id="ENOG5032W8Z">
    <property type="taxonomic scope" value="Bacteria"/>
</dbReference>
<keyword evidence="1" id="KW-0472">Membrane</keyword>
<feature type="transmembrane region" description="Helical" evidence="1">
    <location>
        <begin position="6"/>
        <end position="27"/>
    </location>
</feature>
<feature type="transmembrane region" description="Helical" evidence="1">
    <location>
        <begin position="146"/>
        <end position="168"/>
    </location>
</feature>
<proteinExistence type="predicted"/>
<dbReference type="RefSeq" id="WP_013020046.1">
    <property type="nucleotide sequence ID" value="NC_013947.1"/>
</dbReference>
<dbReference type="KEGG" id="sna:Snas_4834"/>
<dbReference type="AlphaFoldDB" id="D3Q8N3"/>
<gene>
    <name evidence="2" type="ordered locus">Snas_4834</name>
</gene>
<evidence type="ECO:0000313" key="3">
    <source>
        <dbReference type="Proteomes" id="UP000000844"/>
    </source>
</evidence>
<accession>D3Q8N3</accession>
<sequence length="191" mass="21615">MLWWVIIGCEVGFWVLLGGGLAVRYFLKMRRLSSALLISVPLIDVVLLAFSIFDMRSGADGELRHALAAAYIGYSIMFGHRTIRWADERFAHRFADGPPPWKPPKRGMPRVRYEIMMFARCLGMYAIAWAVTGLLVWIVGDYERTEYLVLFMAGLVKVPIIWGVVAAFDIHSALKKREDEPVAESTRVPAP</sequence>
<dbReference type="Proteomes" id="UP000000844">
    <property type="component" value="Chromosome"/>
</dbReference>
<feature type="transmembrane region" description="Helical" evidence="1">
    <location>
        <begin position="34"/>
        <end position="53"/>
    </location>
</feature>
<keyword evidence="1" id="KW-0812">Transmembrane</keyword>
<keyword evidence="1" id="KW-1133">Transmembrane helix</keyword>